<keyword evidence="3" id="KW-1185">Reference proteome</keyword>
<sequence>MMTGFACCVDRRFLFERFDWLRPGSEQTVTEEYDRRVVRSSQPCLFHGPAARIPCITLIVHAQRDRHGVHGDGRGHHAARDRVARRGQSDDEPPSDDRGSSDDARRREARRRRRGAGGDHHREDDARGERRRPSAFGGRVGERRRRASDDVSRDLSASRRRGRGRRARGGVERRRRRRAERGDEARAVGQGAVETARGDARSRGR</sequence>
<evidence type="ECO:0000313" key="2">
    <source>
        <dbReference type="EMBL" id="EEH60092.1"/>
    </source>
</evidence>
<dbReference type="GeneID" id="9681088"/>
<feature type="compositionally biased region" description="Basic and acidic residues" evidence="1">
    <location>
        <begin position="147"/>
        <end position="157"/>
    </location>
</feature>
<protein>
    <submittedName>
        <fullName evidence="2">Predicted protein</fullName>
    </submittedName>
</protein>
<feature type="compositionally biased region" description="Basic and acidic residues" evidence="1">
    <location>
        <begin position="196"/>
        <end position="205"/>
    </location>
</feature>
<accession>C1MGU9</accession>
<feature type="compositionally biased region" description="Basic residues" evidence="1">
    <location>
        <begin position="158"/>
        <end position="179"/>
    </location>
</feature>
<evidence type="ECO:0000313" key="3">
    <source>
        <dbReference type="Proteomes" id="UP000001876"/>
    </source>
</evidence>
<name>C1MGU9_MICPC</name>
<dbReference type="KEGG" id="mpp:MICPUCDRAFT_61149"/>
<feature type="region of interest" description="Disordered" evidence="1">
    <location>
        <begin position="67"/>
        <end position="205"/>
    </location>
</feature>
<evidence type="ECO:0000256" key="1">
    <source>
        <dbReference type="SAM" id="MobiDB-lite"/>
    </source>
</evidence>
<dbReference type="EMBL" id="GG663735">
    <property type="protein sequence ID" value="EEH60092.1"/>
    <property type="molecule type" value="Genomic_DNA"/>
</dbReference>
<dbReference type="Proteomes" id="UP000001876">
    <property type="component" value="Unassembled WGS sequence"/>
</dbReference>
<dbReference type="RefSeq" id="XP_003054840.1">
    <property type="nucleotide sequence ID" value="XM_003054794.1"/>
</dbReference>
<gene>
    <name evidence="2" type="ORF">MICPUCDRAFT_61149</name>
</gene>
<feature type="compositionally biased region" description="Basic and acidic residues" evidence="1">
    <location>
        <begin position="116"/>
        <end position="132"/>
    </location>
</feature>
<reference evidence="2 3" key="1">
    <citation type="journal article" date="2009" name="Science">
        <title>Green evolution and dynamic adaptations revealed by genomes of the marine picoeukaryotes Micromonas.</title>
        <authorList>
            <person name="Worden A.Z."/>
            <person name="Lee J.H."/>
            <person name="Mock T."/>
            <person name="Rouze P."/>
            <person name="Simmons M.P."/>
            <person name="Aerts A.L."/>
            <person name="Allen A.E."/>
            <person name="Cuvelier M.L."/>
            <person name="Derelle E."/>
            <person name="Everett M.V."/>
            <person name="Foulon E."/>
            <person name="Grimwood J."/>
            <person name="Gundlach H."/>
            <person name="Henrissat B."/>
            <person name="Napoli C."/>
            <person name="McDonald S.M."/>
            <person name="Parker M.S."/>
            <person name="Rombauts S."/>
            <person name="Salamov A."/>
            <person name="Von Dassow P."/>
            <person name="Badger J.H."/>
            <person name="Coutinho P.M."/>
            <person name="Demir E."/>
            <person name="Dubchak I."/>
            <person name="Gentemann C."/>
            <person name="Eikrem W."/>
            <person name="Gready J.E."/>
            <person name="John U."/>
            <person name="Lanier W."/>
            <person name="Lindquist E.A."/>
            <person name="Lucas S."/>
            <person name="Mayer K.F."/>
            <person name="Moreau H."/>
            <person name="Not F."/>
            <person name="Otillar R."/>
            <person name="Panaud O."/>
            <person name="Pangilinan J."/>
            <person name="Paulsen I."/>
            <person name="Piegu B."/>
            <person name="Poliakov A."/>
            <person name="Robbens S."/>
            <person name="Schmutz J."/>
            <person name="Toulza E."/>
            <person name="Wyss T."/>
            <person name="Zelensky A."/>
            <person name="Zhou K."/>
            <person name="Armbrust E.V."/>
            <person name="Bhattacharya D."/>
            <person name="Goodenough U.W."/>
            <person name="Van de Peer Y."/>
            <person name="Grigoriev I.V."/>
        </authorList>
    </citation>
    <scope>NUCLEOTIDE SEQUENCE [LARGE SCALE GENOMIC DNA]</scope>
    <source>
        <strain evidence="2 3">CCMP1545</strain>
    </source>
</reference>
<organism evidence="3">
    <name type="scientific">Micromonas pusilla (strain CCMP1545)</name>
    <name type="common">Picoplanktonic green alga</name>
    <dbReference type="NCBI Taxonomy" id="564608"/>
    <lineage>
        <taxon>Eukaryota</taxon>
        <taxon>Viridiplantae</taxon>
        <taxon>Chlorophyta</taxon>
        <taxon>Mamiellophyceae</taxon>
        <taxon>Mamiellales</taxon>
        <taxon>Mamiellaceae</taxon>
        <taxon>Micromonas</taxon>
    </lineage>
</organism>
<dbReference type="AlphaFoldDB" id="C1MGU9"/>
<proteinExistence type="predicted"/>
<feature type="compositionally biased region" description="Basic and acidic residues" evidence="1">
    <location>
        <begin position="67"/>
        <end position="106"/>
    </location>
</feature>